<organism evidence="8 9">
    <name type="scientific">Perkinsus olseni</name>
    <name type="common">Perkinsus atlanticus</name>
    <dbReference type="NCBI Taxonomy" id="32597"/>
    <lineage>
        <taxon>Eukaryota</taxon>
        <taxon>Sar</taxon>
        <taxon>Alveolata</taxon>
        <taxon>Perkinsozoa</taxon>
        <taxon>Perkinsea</taxon>
        <taxon>Perkinsida</taxon>
        <taxon>Perkinsidae</taxon>
        <taxon>Perkinsus</taxon>
    </lineage>
</organism>
<dbReference type="InterPro" id="IPR001433">
    <property type="entry name" value="OxRdtase_FAD/NAD-bd"/>
</dbReference>
<dbReference type="PRINTS" id="PR00371">
    <property type="entry name" value="FPNCR"/>
</dbReference>
<dbReference type="GO" id="GO:0016903">
    <property type="term" value="F:oxidoreductase activity, acting on the aldehyde or oxo group of donors"/>
    <property type="evidence" value="ECO:0007669"/>
    <property type="project" value="InterPro"/>
</dbReference>
<protein>
    <recommendedName>
        <fullName evidence="7">FAD-binding FR-type domain-containing protein</fullName>
    </recommendedName>
</protein>
<feature type="region of interest" description="Disordered" evidence="5">
    <location>
        <begin position="38"/>
        <end position="59"/>
    </location>
</feature>
<dbReference type="InterPro" id="IPR001709">
    <property type="entry name" value="Flavoprot_Pyr_Nucl_cyt_Rdtase"/>
</dbReference>
<dbReference type="Pfam" id="PF01558">
    <property type="entry name" value="POR"/>
    <property type="match status" value="1"/>
</dbReference>
<dbReference type="AlphaFoldDB" id="A0A7J6L0P4"/>
<gene>
    <name evidence="8" type="ORF">FOL46_009334</name>
</gene>
<dbReference type="SUPFAM" id="SSF52343">
    <property type="entry name" value="Ferredoxin reductase-like, C-terminal NADP-linked domain"/>
    <property type="match status" value="1"/>
</dbReference>
<dbReference type="GO" id="GO:0050660">
    <property type="term" value="F:flavin adenine dinucleotide binding"/>
    <property type="evidence" value="ECO:0007669"/>
    <property type="project" value="TreeGrafter"/>
</dbReference>
<dbReference type="SUPFAM" id="SSF53323">
    <property type="entry name" value="Pyruvate-ferredoxin oxidoreductase, PFOR, domain III"/>
    <property type="match status" value="1"/>
</dbReference>
<comment type="caution">
    <text evidence="8">The sequence shown here is derived from an EMBL/GenBank/DDBJ whole genome shotgun (WGS) entry which is preliminary data.</text>
</comment>
<dbReference type="InterPro" id="IPR039261">
    <property type="entry name" value="FNR_nucleotide-bd"/>
</dbReference>
<evidence type="ECO:0000256" key="3">
    <source>
        <dbReference type="ARBA" id="ARBA00022827"/>
    </source>
</evidence>
<dbReference type="Pfam" id="PF00175">
    <property type="entry name" value="NAD_binding_1"/>
    <property type="match status" value="1"/>
</dbReference>
<dbReference type="Pfam" id="PF00667">
    <property type="entry name" value="FAD_binding_1"/>
    <property type="match status" value="1"/>
</dbReference>
<dbReference type="InterPro" id="IPR019752">
    <property type="entry name" value="Pyrv/ketoisovalerate_OxRed_cat"/>
</dbReference>
<dbReference type="PANTHER" id="PTHR19384">
    <property type="entry name" value="NITRIC OXIDE SYNTHASE-RELATED"/>
    <property type="match status" value="1"/>
</dbReference>
<reference evidence="8 9" key="1">
    <citation type="submission" date="2020-04" db="EMBL/GenBank/DDBJ databases">
        <title>Perkinsus olseni comparative genomics.</title>
        <authorList>
            <person name="Bogema D.R."/>
        </authorList>
    </citation>
    <scope>NUCLEOTIDE SEQUENCE [LARGE SCALE GENOMIC DNA]</scope>
    <source>
        <strain evidence="8">ATCC PRA-31</strain>
    </source>
</reference>
<dbReference type="GO" id="GO:0005829">
    <property type="term" value="C:cytosol"/>
    <property type="evidence" value="ECO:0007669"/>
    <property type="project" value="TreeGrafter"/>
</dbReference>
<keyword evidence="4" id="KW-0560">Oxidoreductase</keyword>
<dbReference type="Gene3D" id="3.40.50.80">
    <property type="entry name" value="Nucleotide-binding domain of ferredoxin-NADP reductase (FNR) module"/>
    <property type="match status" value="1"/>
</dbReference>
<evidence type="ECO:0000256" key="6">
    <source>
        <dbReference type="SAM" id="Phobius"/>
    </source>
</evidence>
<dbReference type="InterPro" id="IPR017927">
    <property type="entry name" value="FAD-bd_FR_type"/>
</dbReference>
<dbReference type="Gene3D" id="1.20.990.10">
    <property type="entry name" value="NADPH-cytochrome p450 Reductase, Chain A, domain 3"/>
    <property type="match status" value="1"/>
</dbReference>
<name>A0A7J6L0P4_PEROL</name>
<dbReference type="InterPro" id="IPR023173">
    <property type="entry name" value="NADPH_Cyt_P450_Rdtase_alpha"/>
</dbReference>
<keyword evidence="2" id="KW-0285">Flavoprotein</keyword>
<evidence type="ECO:0000256" key="5">
    <source>
        <dbReference type="SAM" id="MobiDB-lite"/>
    </source>
</evidence>
<accession>A0A7J6L0P4</accession>
<evidence type="ECO:0000313" key="9">
    <source>
        <dbReference type="Proteomes" id="UP000572268"/>
    </source>
</evidence>
<keyword evidence="6" id="KW-0472">Membrane</keyword>
<evidence type="ECO:0000256" key="4">
    <source>
        <dbReference type="ARBA" id="ARBA00023002"/>
    </source>
</evidence>
<dbReference type="InterPro" id="IPR017938">
    <property type="entry name" value="Riboflavin_synthase-like_b-brl"/>
</dbReference>
<dbReference type="InterPro" id="IPR002869">
    <property type="entry name" value="Pyrv_flavodox_OxRed_cen"/>
</dbReference>
<dbReference type="Proteomes" id="UP000572268">
    <property type="component" value="Unassembled WGS sequence"/>
</dbReference>
<dbReference type="SUPFAM" id="SSF63380">
    <property type="entry name" value="Riboflavin synthase domain-like"/>
    <property type="match status" value="1"/>
</dbReference>
<dbReference type="PROSITE" id="PS51384">
    <property type="entry name" value="FAD_FR"/>
    <property type="match status" value="1"/>
</dbReference>
<keyword evidence="6" id="KW-1133">Transmembrane helix</keyword>
<dbReference type="GO" id="GO:0010181">
    <property type="term" value="F:FMN binding"/>
    <property type="evidence" value="ECO:0007669"/>
    <property type="project" value="TreeGrafter"/>
</dbReference>
<dbReference type="EMBL" id="JABANN010000838">
    <property type="protein sequence ID" value="KAF4653143.1"/>
    <property type="molecule type" value="Genomic_DNA"/>
</dbReference>
<keyword evidence="3" id="KW-0274">FAD</keyword>
<evidence type="ECO:0000256" key="1">
    <source>
        <dbReference type="ARBA" id="ARBA00001974"/>
    </source>
</evidence>
<feature type="transmembrane region" description="Helical" evidence="6">
    <location>
        <begin position="17"/>
        <end position="37"/>
    </location>
</feature>
<dbReference type="Gene3D" id="2.40.30.10">
    <property type="entry name" value="Translation factors"/>
    <property type="match status" value="1"/>
</dbReference>
<evidence type="ECO:0000313" key="8">
    <source>
        <dbReference type="EMBL" id="KAF4653143.1"/>
    </source>
</evidence>
<dbReference type="InterPro" id="IPR003097">
    <property type="entry name" value="CysJ-like_FAD-binding"/>
</dbReference>
<evidence type="ECO:0000256" key="2">
    <source>
        <dbReference type="ARBA" id="ARBA00022630"/>
    </source>
</evidence>
<comment type="cofactor">
    <cofactor evidence="1">
        <name>FAD</name>
        <dbReference type="ChEBI" id="CHEBI:57692"/>
    </cofactor>
</comment>
<dbReference type="PANTHER" id="PTHR19384:SF109">
    <property type="entry name" value="SULFITE REDUCTASE [NADPH] FLAVOPROTEIN COMPONENT"/>
    <property type="match status" value="1"/>
</dbReference>
<evidence type="ECO:0000259" key="7">
    <source>
        <dbReference type="PROSITE" id="PS51384"/>
    </source>
</evidence>
<dbReference type="GO" id="GO:0004783">
    <property type="term" value="F:sulfite reductase (NADPH) activity"/>
    <property type="evidence" value="ECO:0007669"/>
    <property type="project" value="TreeGrafter"/>
</dbReference>
<proteinExistence type="predicted"/>
<keyword evidence="6" id="KW-0812">Transmembrane</keyword>
<feature type="domain" description="FAD-binding FR-type" evidence="7">
    <location>
        <begin position="320"/>
        <end position="557"/>
    </location>
</feature>
<sequence length="714" mass="80388">MPHTDSEEPGVLNLTPLTLAGGAAALAAAGVFTYALTSRRPKSSDEKLGPPVPRGSQEDPKILAELQEARNTGMTPYDDSPYEITSGCEYVAVHKKEYVKAFDASLILGASKPESILVLNAPWLTVEELDEELPSKFKLMVAEKRLKLFVINASLVAKESGMGRLINNIMQAVFFRLSGVLPYEQALPLFEAAIEKTYKNKGADIVRKNILAVGYAIDNLHKIDVPFSRWMKCERLDHSKPRSGEEPAFVRDVRVLDIAKGDDRDEDGWATAFDQWLPVLCEEVGAKPEEEEEYEALFEVTCLPVTAIEKQLPYHRIVPPGSHAVPVRENRRMTPMEYERDIRHIVLDISAVDLPFRLGDAITLYPQNLREDVDKLFDEVLVHLDRNDVVSVKCLSEDVPARLHSAFTARMPTKQIFTELLDIFGKPSRSFYKQLARISCDEGESKQLNDIANDDVKFKKLLGKSVSYAEVLKMFPKSAKSMTLVNFLETVPLLKPRLYSIANSSFYSPGIVELTVVINRWTTSDGRLLTGTSTKYLGFSNDTKVCVSVASGTFVFPEDERTPMVMSALGTGIAPMRAFVQDRMYKRKVLGMDTGPMIVFYGCRHEKEEFLYRDEWKAFTEAGVLTKVINAFSHDQDHMIFVQHKMAENPELLYKYIQQLGGYFYFCGPSVAVPDVEAAVKNAVRTVGKMTEDEVELWFENDIKAKKRYSTEAY</sequence>
<dbReference type="Gene3D" id="3.40.920.10">
    <property type="entry name" value="Pyruvate-ferredoxin oxidoreductase, PFOR, domain III"/>
    <property type="match status" value="1"/>
</dbReference>